<dbReference type="InterPro" id="IPR037401">
    <property type="entry name" value="SnoaL-like"/>
</dbReference>
<dbReference type="Gene3D" id="3.10.450.50">
    <property type="match status" value="1"/>
</dbReference>
<gene>
    <name evidence="2" type="ordered locus">AMED_9182</name>
</gene>
<dbReference type="EMBL" id="CP002000">
    <property type="protein sequence ID" value="ADJ50871.1"/>
    <property type="molecule type" value="Genomic_DNA"/>
</dbReference>
<dbReference type="PATRIC" id="fig|749927.5.peg.9529"/>
<organism evidence="2 3">
    <name type="scientific">Amycolatopsis mediterranei (strain U-32)</name>
    <dbReference type="NCBI Taxonomy" id="749927"/>
    <lineage>
        <taxon>Bacteria</taxon>
        <taxon>Bacillati</taxon>
        <taxon>Actinomycetota</taxon>
        <taxon>Actinomycetes</taxon>
        <taxon>Pseudonocardiales</taxon>
        <taxon>Pseudonocardiaceae</taxon>
        <taxon>Amycolatopsis</taxon>
    </lineage>
</organism>
<dbReference type="GeneID" id="92876780"/>
<evidence type="ECO:0000313" key="2">
    <source>
        <dbReference type="EMBL" id="ADJ50871.1"/>
    </source>
</evidence>
<dbReference type="InterPro" id="IPR032710">
    <property type="entry name" value="NTF2-like_dom_sf"/>
</dbReference>
<sequence>MAEHQNATLIRRGYEAFSAGDVATLSELLAPDAVQHMPGHNVFSGDHKGRDAILAMYGQLAERSGGTLKIELEEVYANDEEVVTVYHSTGTRNGKQLDTRHALVFRMRDGKAAELTDVSSDETTDDNFWS</sequence>
<evidence type="ECO:0000259" key="1">
    <source>
        <dbReference type="Pfam" id="PF12680"/>
    </source>
</evidence>
<dbReference type="Pfam" id="PF12680">
    <property type="entry name" value="SnoaL_2"/>
    <property type="match status" value="1"/>
</dbReference>
<proteinExistence type="predicted"/>
<accession>A0A0H3DJL9</accession>
<protein>
    <recommendedName>
        <fullName evidence="1">SnoaL-like domain-containing protein</fullName>
    </recommendedName>
</protein>
<dbReference type="PANTHER" id="PTHR41252">
    <property type="entry name" value="BLR2505 PROTEIN"/>
    <property type="match status" value="1"/>
</dbReference>
<dbReference type="AlphaFoldDB" id="A0A0H3DJL9"/>
<dbReference type="OrthoDB" id="8375282at2"/>
<feature type="domain" description="SnoaL-like" evidence="1">
    <location>
        <begin position="10"/>
        <end position="114"/>
    </location>
</feature>
<evidence type="ECO:0000313" key="3">
    <source>
        <dbReference type="Proteomes" id="UP000000328"/>
    </source>
</evidence>
<dbReference type="eggNOG" id="COG3631">
    <property type="taxonomic scope" value="Bacteria"/>
</dbReference>
<dbReference type="Proteomes" id="UP000000328">
    <property type="component" value="Chromosome"/>
</dbReference>
<reference evidence="2 3" key="1">
    <citation type="journal article" date="2010" name="Cell Res.">
        <title>Complete genome sequence of the rifamycin SV-producing Amycolatopsis mediterranei U32 revealed its genetic characteristics in phylogeny and metabolism.</title>
        <authorList>
            <person name="Zhao W."/>
            <person name="Zhong Y."/>
            <person name="Yuan H."/>
            <person name="Wang J."/>
            <person name="Zheng H."/>
            <person name="Wang Y."/>
            <person name="Cen X."/>
            <person name="Xu F."/>
            <person name="Bai J."/>
            <person name="Han X."/>
            <person name="Lu G."/>
            <person name="Zhu Y."/>
            <person name="Shao Z."/>
            <person name="Yan H."/>
            <person name="Li C."/>
            <person name="Peng N."/>
            <person name="Zhang Z."/>
            <person name="Zhang Y."/>
            <person name="Lin W."/>
            <person name="Fan Y."/>
            <person name="Qin Z."/>
            <person name="Hu Y."/>
            <person name="Zhu B."/>
            <person name="Wang S."/>
            <person name="Ding X."/>
            <person name="Zhao G.P."/>
        </authorList>
    </citation>
    <scope>NUCLEOTIDE SEQUENCE [LARGE SCALE GENOMIC DNA]</scope>
    <source>
        <strain evidence="3">U-32</strain>
    </source>
</reference>
<name>A0A0H3DJL9_AMYMU</name>
<dbReference type="RefSeq" id="WP_013230889.1">
    <property type="nucleotide sequence ID" value="NC_014318.1"/>
</dbReference>
<dbReference type="HOGENOM" id="CLU_123830_1_0_11"/>
<dbReference type="CDD" id="cd00531">
    <property type="entry name" value="NTF2_like"/>
    <property type="match status" value="1"/>
</dbReference>
<dbReference type="KEGG" id="amd:AMED_9182"/>
<dbReference type="SUPFAM" id="SSF54427">
    <property type="entry name" value="NTF2-like"/>
    <property type="match status" value="1"/>
</dbReference>
<dbReference type="PANTHER" id="PTHR41252:SF1">
    <property type="entry name" value="BLR2505 PROTEIN"/>
    <property type="match status" value="1"/>
</dbReference>